<comment type="caution">
    <text evidence="7">The sequence shown here is derived from an EMBL/GenBank/DDBJ whole genome shotgun (WGS) entry which is preliminary data.</text>
</comment>
<organism evidence="7 8">
    <name type="scientific">Bugula neritina</name>
    <name type="common">Brown bryozoan</name>
    <name type="synonym">Sertularia neritina</name>
    <dbReference type="NCBI Taxonomy" id="10212"/>
    <lineage>
        <taxon>Eukaryota</taxon>
        <taxon>Metazoa</taxon>
        <taxon>Spiralia</taxon>
        <taxon>Lophotrochozoa</taxon>
        <taxon>Bryozoa</taxon>
        <taxon>Gymnolaemata</taxon>
        <taxon>Cheilostomatida</taxon>
        <taxon>Flustrina</taxon>
        <taxon>Buguloidea</taxon>
        <taxon>Bugulidae</taxon>
        <taxon>Bugula</taxon>
    </lineage>
</organism>
<dbReference type="InterPro" id="IPR013783">
    <property type="entry name" value="Ig-like_fold"/>
</dbReference>
<dbReference type="Pfam" id="PF13895">
    <property type="entry name" value="Ig_2"/>
    <property type="match status" value="1"/>
</dbReference>
<feature type="domain" description="Ig-like" evidence="6">
    <location>
        <begin position="709"/>
        <end position="796"/>
    </location>
</feature>
<dbReference type="SMART" id="SM00409">
    <property type="entry name" value="IG"/>
    <property type="match status" value="7"/>
</dbReference>
<evidence type="ECO:0000256" key="4">
    <source>
        <dbReference type="SAM" id="SignalP"/>
    </source>
</evidence>
<dbReference type="SMART" id="SM00209">
    <property type="entry name" value="TSP1"/>
    <property type="match status" value="4"/>
</dbReference>
<dbReference type="InterPro" id="IPR050525">
    <property type="entry name" value="ECM_Assembly_Org"/>
</dbReference>
<feature type="domain" description="Ig-like" evidence="6">
    <location>
        <begin position="328"/>
        <end position="413"/>
    </location>
</feature>
<feature type="signal peptide" evidence="4">
    <location>
        <begin position="1"/>
        <end position="24"/>
    </location>
</feature>
<dbReference type="Gene3D" id="3.40.50.410">
    <property type="entry name" value="von Willebrand factor, type A domain"/>
    <property type="match status" value="4"/>
</dbReference>
<dbReference type="EMBL" id="VXIV02002180">
    <property type="protein sequence ID" value="KAF6026929.1"/>
    <property type="molecule type" value="Genomic_DNA"/>
</dbReference>
<proteinExistence type="predicted"/>
<dbReference type="SUPFAM" id="SSF53300">
    <property type="entry name" value="vWA-like"/>
    <property type="match status" value="4"/>
</dbReference>
<dbReference type="InterPro" id="IPR036383">
    <property type="entry name" value="TSP1_rpt_sf"/>
</dbReference>
<dbReference type="CDD" id="cd01450">
    <property type="entry name" value="vWFA_subfamily_ECM"/>
    <property type="match status" value="2"/>
</dbReference>
<comment type="subcellular location">
    <subcellularLocation>
        <location evidence="1">Membrane</location>
        <topology evidence="1">Single-pass membrane protein</topology>
    </subcellularLocation>
</comment>
<evidence type="ECO:0000259" key="5">
    <source>
        <dbReference type="PROSITE" id="PS50234"/>
    </source>
</evidence>
<keyword evidence="8" id="KW-1185">Reference proteome</keyword>
<evidence type="ECO:0000313" key="8">
    <source>
        <dbReference type="Proteomes" id="UP000593567"/>
    </source>
</evidence>
<feature type="domain" description="Ig-like" evidence="6">
    <location>
        <begin position="517"/>
        <end position="591"/>
    </location>
</feature>
<dbReference type="Pfam" id="PF00092">
    <property type="entry name" value="VWA"/>
    <property type="match status" value="3"/>
</dbReference>
<dbReference type="GO" id="GO:0016020">
    <property type="term" value="C:membrane"/>
    <property type="evidence" value="ECO:0007669"/>
    <property type="project" value="UniProtKB-SubCell"/>
</dbReference>
<feature type="domain" description="Ig-like" evidence="6">
    <location>
        <begin position="423"/>
        <end position="512"/>
    </location>
</feature>
<dbReference type="Pfam" id="PF00090">
    <property type="entry name" value="TSP_1"/>
    <property type="match status" value="4"/>
</dbReference>
<name>A0A7J7JKQ5_BUGNE</name>
<dbReference type="Pfam" id="PF13927">
    <property type="entry name" value="Ig_3"/>
    <property type="match status" value="1"/>
</dbReference>
<dbReference type="OrthoDB" id="6022609at2759"/>
<dbReference type="PROSITE" id="PS50234">
    <property type="entry name" value="VWFA"/>
    <property type="match status" value="4"/>
</dbReference>
<gene>
    <name evidence="7" type="ORF">EB796_014764</name>
</gene>
<dbReference type="PROSITE" id="PS50092">
    <property type="entry name" value="TSP1"/>
    <property type="match status" value="4"/>
</dbReference>
<dbReference type="SUPFAM" id="SSF48726">
    <property type="entry name" value="Immunoglobulin"/>
    <property type="match status" value="11"/>
</dbReference>
<feature type="domain" description="VWFA" evidence="5">
    <location>
        <begin position="35"/>
        <end position="208"/>
    </location>
</feature>
<feature type="domain" description="Ig-like" evidence="6">
    <location>
        <begin position="804"/>
        <end position="891"/>
    </location>
</feature>
<evidence type="ECO:0000256" key="3">
    <source>
        <dbReference type="ARBA" id="ARBA00023157"/>
    </source>
</evidence>
<dbReference type="PRINTS" id="PR00453">
    <property type="entry name" value="VWFADOMAIN"/>
</dbReference>
<dbReference type="InterPro" id="IPR000884">
    <property type="entry name" value="TSP1_rpt"/>
</dbReference>
<dbReference type="Pfam" id="PF08205">
    <property type="entry name" value="C2-set_2"/>
    <property type="match status" value="1"/>
</dbReference>
<feature type="domain" description="Ig-like" evidence="6">
    <location>
        <begin position="1090"/>
        <end position="1173"/>
    </location>
</feature>
<evidence type="ECO:0008006" key="9">
    <source>
        <dbReference type="Google" id="ProtNLM"/>
    </source>
</evidence>
<evidence type="ECO:0000259" key="6">
    <source>
        <dbReference type="PROSITE" id="PS50835"/>
    </source>
</evidence>
<keyword evidence="2" id="KW-0472">Membrane</keyword>
<dbReference type="InterPro" id="IPR013162">
    <property type="entry name" value="CD80_C2-set"/>
</dbReference>
<dbReference type="PANTHER" id="PTHR24020:SF20">
    <property type="entry name" value="PH DOMAIN-CONTAINING PROTEIN"/>
    <property type="match status" value="1"/>
</dbReference>
<reference evidence="7" key="1">
    <citation type="submission" date="2020-06" db="EMBL/GenBank/DDBJ databases">
        <title>Draft genome of Bugula neritina, a colonial animal packing powerful symbionts and potential medicines.</title>
        <authorList>
            <person name="Rayko M."/>
        </authorList>
    </citation>
    <scope>NUCLEOTIDE SEQUENCE [LARGE SCALE GENOMIC DNA]</scope>
    <source>
        <strain evidence="7">Kwan_BN1</strain>
    </source>
</reference>
<feature type="domain" description="Ig-like" evidence="6">
    <location>
        <begin position="1281"/>
        <end position="1363"/>
    </location>
</feature>
<dbReference type="Gene3D" id="2.60.40.10">
    <property type="entry name" value="Immunoglobulins"/>
    <property type="match status" value="5"/>
</dbReference>
<dbReference type="InterPro" id="IPR003599">
    <property type="entry name" value="Ig_sub"/>
</dbReference>
<feature type="domain" description="VWFA" evidence="5">
    <location>
        <begin position="2102"/>
        <end position="2285"/>
    </location>
</feature>
<evidence type="ECO:0000256" key="2">
    <source>
        <dbReference type="ARBA" id="ARBA00023136"/>
    </source>
</evidence>
<feature type="domain" description="VWFA" evidence="5">
    <location>
        <begin position="1853"/>
        <end position="2026"/>
    </location>
</feature>
<keyword evidence="4" id="KW-0732">Signal</keyword>
<dbReference type="InterPro" id="IPR002035">
    <property type="entry name" value="VWF_A"/>
</dbReference>
<dbReference type="CDD" id="cd01472">
    <property type="entry name" value="vWA_collagen"/>
    <property type="match status" value="1"/>
</dbReference>
<feature type="domain" description="Ig-like" evidence="6">
    <location>
        <begin position="232"/>
        <end position="319"/>
    </location>
</feature>
<feature type="domain" description="Ig-like" evidence="6">
    <location>
        <begin position="1187"/>
        <end position="1279"/>
    </location>
</feature>
<dbReference type="PANTHER" id="PTHR24020">
    <property type="entry name" value="COLLAGEN ALPHA"/>
    <property type="match status" value="1"/>
</dbReference>
<protein>
    <recommendedName>
        <fullName evidence="9">HMCN1</fullName>
    </recommendedName>
</protein>
<evidence type="ECO:0000313" key="7">
    <source>
        <dbReference type="EMBL" id="KAF6026929.1"/>
    </source>
</evidence>
<feature type="domain" description="Ig-like" evidence="6">
    <location>
        <begin position="602"/>
        <end position="686"/>
    </location>
</feature>
<sequence length="2290" mass="251067">MKGLAYQIILNIGFITLMLPRSMGAVPCPNSEQQDIVVVLDSSTSITRPDFSKQLAFVNAIIEKVGIGPDANQVGIVSFSDNYRLNFHLNANSEKKQLQGQVSAIRQMGGGTNTHKPLEYAQRSMFTSQRGDRPDKRNVCIVITDGKSYDPARTASAAKALADSGVEMFALGVGPGADKTELLSIAGDEERVFQATSYDELNDISDVFAVRVLDACPLEPSTTTAMPPLPFPVITGMPSDPVEDGTEISLRCSAETTDPDAQLFWYRKGNKVPQTSYNIEGNYLVSYYTFTAELEEHGEQIVCSLEHSDLTEGREDNVVLQVMTIPGPPVITYSPSQEVYEGTLVSITCVSQTKDPKNTKVSWIRSGDILAGEVVQGSASVTNTITLPALLSDSSARYDCHVDHENLPEALIDYARIKVLGLPGVPVIIAEPEGAVKVGSKVALNCVSEGSDPNTQLLWYRDGSVVDSTYAISGALVVNTLTIPAAISTREYECRVVHPKLTDDLVEYHTVTVYRLPEPPTIKSPTAGLNPNASITLVCTAENADRNTSLVWLRGEKVIDSMYELAGSTITNEHTFATWSDIEGVRCELSHQYIPRPYEVIPELPVLPGDPEINDGIPLETVAIGSDMTLRCKSFGTDPNTVVSWHRSDSGQLLDNSYSIQGEYIINEMTVKADDYPYLYECRVSHPYLFPHHLVTSTKVPVYEIPGPPEITGIPSGKIMDKSDVELRCSSLGTSPFTRVIWYRDGVPVDSTYMITGASVINTYIFTAYVEDNSKLECRVEFDPTNLEMTAPANIRVQALPGPPKITGNPVEPVSPGTRVTVICESAGTSPDTRLIWYNGGRPVAVNYAVSGNYVRNVYTFTAETGPPLTLTCRLDFSPANLQLSTEVVISMQGQPGPPEITGIPEASVRVNTNVTLVCQSLGTSALTKLFWYEDGVRQDDSYSIQGNYVVNSYTFTTPLAGPRTLECRLEYQPNNLRQSAFANLIVRGEPGSPEIIGVPTGSVPFGSIIRLLCRSLGTSNETQLVWYSRSNIVDKTFYISDDYVINEYEFKASSAGLIDIQCRMAYPPTGLELYDDAQIVVQANSPEEPQISGQPELAQVPGTQLRLVCRSSGVSPGTALVWYENGQLIDNTYSLTNDYIENVLNYTVPTSGLSQTRLECRLSFLPLNLVLSTFSLVKIQELPGDPTITEYPLQPQPAGKLVTLVCQSRGTSQYTRLIWFMDGEPLDTTFFIQNGYVVNELEFVVPQASSSQLECRMEFPPIGLRKSTEAIVYKRNTSKPTVTQSPEPVEDGSEVTLTCSVQHHGDVNIRLVWYQQGEVVDSTQQVEGDYIINTFNTEASYSNSNYECRLTSTGRVERVPLALNVYPVPPKISDKPFSAAYPGDRVGLSCSWPYPGSAGRLQWVNSMTQTVFPSEIQTDGNTTTAAITFSVDDSSLYNIFDCVVLGVTGKDSSILVDRVMVPVNNTNSALDCKSGGQQMDVVIIIDSSTSLTRSDFQNQIDFVSRFVSEFDIGSSNVQVGLISFSTSTVVHFYMSDHDNEVDLLKAISRVTQTGGGTNTHLPIKRAREELFSRRYGDRPDVDNLCIVITDGRSYVPERTASESALARQAGIEMFAIGVGRGVDIPELISIAGNQSRVYYADDYNRLQNIEYEFVKSTRATVGPCQEPTTTPSLIPTVVGEWSGWSSCSVTCGSGTTYRSRRCRQGNDGLQCPRDLQQQTECTKPPCQPVTATVVGEWSGWSSCSVTCGSGTTYRSRRCRQGNDGLQCPRDLQQQTECTNPPCQPVTATVVEEWSGWSSCSVTCGSGTTYRSRRCRQGNDGLQCPRDLQQQTECTNPPCQPVTGCTSLSHQADIAFLLDTSSSVYEPDFNKMKMFLADFIDLFNVSQTRQRIASITFSDDVRVNFLLGDYSTNNEVKEALLSIRMHLGGTRTDEAIRFVRQEVFSELNGARLNSAKLAFIITDGKSYDPPQTAMEAELARKSGITLYSIGIGPETDKAELEVIAGRLSQVFYVDSYDDINLVKNNISLELKECYNPLVVDGWTDWEYSSACSVTCGEGIQEVTRVCQYGDGCVLGEVERKVIKCQLTSCEPASPGSVCGGADGVNVMFASLGINSNGPNSYYAVDLIANTTALLSVDGSKVRTSLTLSDCSCGKNTGYDLTRYRNYEEIYNHLHNLDLGDTASLLRKIRLENNIMPSMSRSLSDNRQHLLVYVFDANDVISIDAVAEAKSLKLAGVKIFAIVLDVESDLQQISQVVSQPAANHILNADVNSVYGKDYAQDLYNIVCRQSI</sequence>
<feature type="domain" description="Ig-like" evidence="6">
    <location>
        <begin position="899"/>
        <end position="984"/>
    </location>
</feature>
<feature type="chain" id="PRO_5029830619" description="HMCN1" evidence="4">
    <location>
        <begin position="25"/>
        <end position="2290"/>
    </location>
</feature>
<feature type="domain" description="VWFA" evidence="5">
    <location>
        <begin position="1481"/>
        <end position="1655"/>
    </location>
</feature>
<dbReference type="InterPro" id="IPR036179">
    <property type="entry name" value="Ig-like_dom_sf"/>
</dbReference>
<dbReference type="SMART" id="SM00327">
    <property type="entry name" value="VWA"/>
    <property type="match status" value="3"/>
</dbReference>
<evidence type="ECO:0000256" key="1">
    <source>
        <dbReference type="ARBA" id="ARBA00004167"/>
    </source>
</evidence>
<dbReference type="PROSITE" id="PS00290">
    <property type="entry name" value="IG_MHC"/>
    <property type="match status" value="1"/>
</dbReference>
<dbReference type="SUPFAM" id="SSF82895">
    <property type="entry name" value="TSP-1 type 1 repeat"/>
    <property type="match status" value="3"/>
</dbReference>
<dbReference type="InterPro" id="IPR003006">
    <property type="entry name" value="Ig/MHC_CS"/>
</dbReference>
<dbReference type="PROSITE" id="PS50835">
    <property type="entry name" value="IG_LIKE"/>
    <property type="match status" value="11"/>
</dbReference>
<dbReference type="Proteomes" id="UP000593567">
    <property type="component" value="Unassembled WGS sequence"/>
</dbReference>
<dbReference type="Gene3D" id="2.20.100.10">
    <property type="entry name" value="Thrombospondin type-1 (TSP1) repeat"/>
    <property type="match status" value="4"/>
</dbReference>
<dbReference type="InterPro" id="IPR007110">
    <property type="entry name" value="Ig-like_dom"/>
</dbReference>
<keyword evidence="3" id="KW-1015">Disulfide bond</keyword>
<dbReference type="InterPro" id="IPR036465">
    <property type="entry name" value="vWFA_dom_sf"/>
</dbReference>
<accession>A0A7J7JKQ5</accession>